<evidence type="ECO:0000313" key="3">
    <source>
        <dbReference type="EMBL" id="ATZ08297.1"/>
    </source>
</evidence>
<name>A0ABC8CKR1_CORST</name>
<dbReference type="EMBL" id="CP024932">
    <property type="protein sequence ID" value="ATZ08297.1"/>
    <property type="molecule type" value="Genomic_DNA"/>
</dbReference>
<gene>
    <name evidence="3" type="ORF">A9D01_05480</name>
</gene>
<accession>A0ABC8CKR1</accession>
<sequence length="142" mass="16099">METTDLLSFLTNSRTPGGFLLTILIILALVSGLMSKAAADYGGIFGKAARAIRQHKEEAIAADEASAARRLDRLEKTIQRLDREVAELRTKESRHHEYQLWVAGLWRGLEFWAVDKGLTLPPPPFMSYPEWIKQKYPETTQN</sequence>
<dbReference type="AlphaFoldDB" id="A0ABC8CKR1"/>
<evidence type="ECO:0000313" key="4">
    <source>
        <dbReference type="Proteomes" id="UP000231994"/>
    </source>
</evidence>
<organism evidence="3 4">
    <name type="scientific">Corynebacterium striatum</name>
    <dbReference type="NCBI Taxonomy" id="43770"/>
    <lineage>
        <taxon>Bacteria</taxon>
        <taxon>Bacillati</taxon>
        <taxon>Actinomycetota</taxon>
        <taxon>Actinomycetes</taxon>
        <taxon>Mycobacteriales</taxon>
        <taxon>Corynebacteriaceae</taxon>
        <taxon>Corynebacterium</taxon>
    </lineage>
</organism>
<keyword evidence="2" id="KW-1133">Transmembrane helix</keyword>
<dbReference type="RefSeq" id="WP_100618736.1">
    <property type="nucleotide sequence ID" value="NZ_CP024932.1"/>
</dbReference>
<evidence type="ECO:0000256" key="2">
    <source>
        <dbReference type="SAM" id="Phobius"/>
    </source>
</evidence>
<feature type="transmembrane region" description="Helical" evidence="2">
    <location>
        <begin position="20"/>
        <end position="39"/>
    </location>
</feature>
<dbReference type="Proteomes" id="UP000231994">
    <property type="component" value="Chromosome"/>
</dbReference>
<keyword evidence="2" id="KW-0472">Membrane</keyword>
<feature type="coiled-coil region" evidence="1">
    <location>
        <begin position="64"/>
        <end position="94"/>
    </location>
</feature>
<evidence type="ECO:0000256" key="1">
    <source>
        <dbReference type="SAM" id="Coils"/>
    </source>
</evidence>
<protein>
    <recommendedName>
        <fullName evidence="5">Secreted protein</fullName>
    </recommendedName>
</protein>
<evidence type="ECO:0008006" key="5">
    <source>
        <dbReference type="Google" id="ProtNLM"/>
    </source>
</evidence>
<keyword evidence="2" id="KW-0812">Transmembrane</keyword>
<keyword evidence="1" id="KW-0175">Coiled coil</keyword>
<reference evidence="3 4" key="1">
    <citation type="submission" date="2017-11" db="EMBL/GenBank/DDBJ databases">
        <title>Whole genome sequencing of cultured pathogen.</title>
        <authorList>
            <person name="Hoffmann M."/>
            <person name="Sanchez M."/>
            <person name="Timme R."/>
            <person name="Nudel K."/>
            <person name="Bry L."/>
        </authorList>
    </citation>
    <scope>NUCLEOTIDE SEQUENCE [LARGE SCALE GENOMIC DNA]</scope>
    <source>
        <strain evidence="3 4">216</strain>
    </source>
</reference>
<proteinExistence type="predicted"/>